<feature type="region of interest" description="Disordered" evidence="2">
    <location>
        <begin position="102"/>
        <end position="151"/>
    </location>
</feature>
<feature type="domain" description="FH2" evidence="3">
    <location>
        <begin position="338"/>
        <end position="655"/>
    </location>
</feature>
<protein>
    <submittedName>
        <fullName evidence="4">FH2 formin homology domain</fullName>
    </submittedName>
</protein>
<gene>
    <name evidence="4" type="ORF">OJ253_2092</name>
</gene>
<dbReference type="SUPFAM" id="SSF101447">
    <property type="entry name" value="Formin homology 2 domain (FH2 domain)"/>
    <property type="match status" value="1"/>
</dbReference>
<feature type="compositionally biased region" description="Basic and acidic residues" evidence="2">
    <location>
        <begin position="690"/>
        <end position="707"/>
    </location>
</feature>
<dbReference type="Proteomes" id="UP001067231">
    <property type="component" value="Unassembled WGS sequence"/>
</dbReference>
<dbReference type="InterPro" id="IPR015425">
    <property type="entry name" value="FH2_Formin"/>
</dbReference>
<feature type="region of interest" description="Disordered" evidence="2">
    <location>
        <begin position="731"/>
        <end position="753"/>
    </location>
</feature>
<sequence>METVCDELIRLLPREELEAAVRKLNLEVAELKDEVKFWRCRAEESSIKQGKVLNRSSISEEMLNELNNLANKMDVLRIMDDGSNKENDGEFCRLNRGLSIIKSSPPPLPSSHSNPNSSQISSSTKENSISLNSSHNIDDGSRTVPTNRPKNILMKKAPPKMMSRADFLKKSEQKSYGELRNGAGSLDVSAPSKINIDIKKGSSRISLQWGCLTDEFPKFDSNVEERLFRDYFKEFDEKLSVLVNEKESEDEPKIELNSCSVFSAETPSGDLEIPGEKLFEWFVKKESMRSGSSTLISSQAPSGTDSMFAEGGKQAAGGAVISSNRDKCAVSRTEQRVPEPIGSEARTCIFGSKTSRMLQITINYFKKKVPKAQQKNLDFFKKSILQCTLDKEGVNLLLETVPDPFENAAKYEAWRECVNSVERYLEEGNSRDTLFEEEEFVYFLSRIPNLSKRLECMILRSSFEQLYCESLKWIEEKIRGLELILRHQRLPLLFKAVIDSRNALNSRMMRDGQYGSERVRFIPLSSMKKLQSLKSPNIQGKTLLNFISSIVGEVFTAEETSILKKSSEKSINMVYTMTTDLIFSWLELRDGSEGMVFTVDAPSNKGGDMPECIDEFQNIMGQFYSERYGQMIKLCKNFKHMLRLYVASCYYFGDISTFLPLGAKTNQSKLDLMETILDLINKYNGALKQETSREGENNSPKSVEDTPRNNINKLLASSTARARRLSHISDMKNILNPEGSSKSKGLQTQSLKGSLVRPKVNIQQLFAKSIVRELNLKPLFNKGTDVRSDRHVSFSDAGGETTNAENKVRAEVSSYHAISEETNSSISIAVHSEDGDSSFIDDIEKTVPLSMEPFFDQSHASGYGNLSCSEGNVPLRKRQSILELSEEAKEILLRNKTSSLSLSLSSLSDDGDQLDDDNETVALSSPSYTRLLDIDSMMESSMTDNGKSLGSDSKRAENGCLKKKVVIVTDDYGSPVKDSTKFNRRQSIRRICQMATFLDNNSLEDEVDDSGGSLENAFSRYKSPMVFRKPQTPHSPVASMEICTSHEAEVTDRGYDPDFDYENSKTCVLNDILDVGGPFEETNHSGSNKENCLGDHRNYLYGIPQQDAEEFKTVPEYSPQKITFTRKSGRFGGTQSPPYD</sequence>
<organism evidence="4">
    <name type="scientific">Cryptosporidium canis</name>
    <dbReference type="NCBI Taxonomy" id="195482"/>
    <lineage>
        <taxon>Eukaryota</taxon>
        <taxon>Sar</taxon>
        <taxon>Alveolata</taxon>
        <taxon>Apicomplexa</taxon>
        <taxon>Conoidasida</taxon>
        <taxon>Coccidia</taxon>
        <taxon>Eucoccidiorida</taxon>
        <taxon>Eimeriorina</taxon>
        <taxon>Cryptosporidiidae</taxon>
        <taxon>Cryptosporidium</taxon>
    </lineage>
</organism>
<comment type="caution">
    <text evidence="4">The sequence shown here is derived from an EMBL/GenBank/DDBJ whole genome shotgun (WGS) entry which is preliminary data.</text>
</comment>
<feature type="compositionally biased region" description="Polar residues" evidence="2">
    <location>
        <begin position="124"/>
        <end position="135"/>
    </location>
</feature>
<accession>A0A9D5DFQ6</accession>
<dbReference type="Gene3D" id="1.20.58.2220">
    <property type="entry name" value="Formin, FH2 domain"/>
    <property type="match status" value="1"/>
</dbReference>
<evidence type="ECO:0000256" key="1">
    <source>
        <dbReference type="SAM" id="Coils"/>
    </source>
</evidence>
<dbReference type="AlphaFoldDB" id="A0A9D5DFQ6"/>
<feature type="compositionally biased region" description="Low complexity" evidence="2">
    <location>
        <begin position="110"/>
        <end position="123"/>
    </location>
</feature>
<feature type="compositionally biased region" description="Polar residues" evidence="2">
    <location>
        <begin position="738"/>
        <end position="752"/>
    </location>
</feature>
<evidence type="ECO:0000256" key="2">
    <source>
        <dbReference type="SAM" id="MobiDB-lite"/>
    </source>
</evidence>
<dbReference type="InterPro" id="IPR042201">
    <property type="entry name" value="FH2_Formin_sf"/>
</dbReference>
<keyword evidence="1" id="KW-0175">Coiled coil</keyword>
<evidence type="ECO:0000259" key="3">
    <source>
        <dbReference type="Pfam" id="PF02181"/>
    </source>
</evidence>
<dbReference type="Pfam" id="PF02181">
    <property type="entry name" value="FH2"/>
    <property type="match status" value="1"/>
</dbReference>
<evidence type="ECO:0000313" key="4">
    <source>
        <dbReference type="EMBL" id="KAJ1608054.1"/>
    </source>
</evidence>
<feature type="coiled-coil region" evidence="1">
    <location>
        <begin position="14"/>
        <end position="79"/>
    </location>
</feature>
<proteinExistence type="predicted"/>
<feature type="region of interest" description="Disordered" evidence="2">
    <location>
        <begin position="689"/>
        <end position="710"/>
    </location>
</feature>
<dbReference type="OrthoDB" id="344093at2759"/>
<name>A0A9D5DFQ6_9CRYT</name>
<reference evidence="4" key="1">
    <citation type="submission" date="2022-10" db="EMBL/GenBank/DDBJ databases">
        <title>Adaptive evolution leads to modifications in subtelomeric GC content in a zoonotic Cryptosporidium species.</title>
        <authorList>
            <person name="Li J."/>
            <person name="Feng Y."/>
            <person name="Xiao L."/>
        </authorList>
    </citation>
    <scope>NUCLEOTIDE SEQUENCE</scope>
    <source>
        <strain evidence="4">33844</strain>
    </source>
</reference>
<dbReference type="EMBL" id="JAPCXC010000050">
    <property type="protein sequence ID" value="KAJ1608054.1"/>
    <property type="molecule type" value="Genomic_DNA"/>
</dbReference>